<gene>
    <name evidence="4" type="ORF">GGQ61_000596</name>
</gene>
<dbReference type="InterPro" id="IPR027417">
    <property type="entry name" value="P-loop_NTPase"/>
</dbReference>
<sequence>MARFTLAPRPEPPVRETRQIEAAPPPAPAATDHLLDIKLKLHARLIDELDLSKLESLSEAELRRQVMALVADFARAERLVLNTTELEELGASVHDEMVGLGPIEPLLKDDSINDILINGPFQVYVERRGELEPTPVRFRDNDHLLRIVNRIVAGVGRRIDESQPMVDARLPDGSRVNAAIAPIAIDGACVSIRKFSKKPYTLEKLVEVGAMPACVAEFLHGAIKARVSTVISGGTGSGKTTLLNALSSAISHKERLITIEDAAELQLQQPHVVRMETRPPNIEGKGEIRQRELVKNALRMRPDRVILGEVRGEEAFDMLQAMNTGHEGSMATIHANTPRDAITRLEQMVAMSGMKLSPEAVRGQIASAVGMIIQIMRMSDGKRKMMSVSEIVGMEGQVVQMQEIFAFHRSHTTADGVVHGEFRASGLRPRCLDEMMRRGIAYDTAYFDPNRVLG</sequence>
<dbReference type="PANTHER" id="PTHR30486">
    <property type="entry name" value="TWITCHING MOTILITY PROTEIN PILT"/>
    <property type="match status" value="1"/>
</dbReference>
<evidence type="ECO:0000313" key="4">
    <source>
        <dbReference type="EMBL" id="MBB3889899.1"/>
    </source>
</evidence>
<organism evidence="4 5">
    <name type="scientific">Phenylobacterium haematophilum</name>
    <dbReference type="NCBI Taxonomy" id="98513"/>
    <lineage>
        <taxon>Bacteria</taxon>
        <taxon>Pseudomonadati</taxon>
        <taxon>Pseudomonadota</taxon>
        <taxon>Alphaproteobacteria</taxon>
        <taxon>Caulobacterales</taxon>
        <taxon>Caulobacteraceae</taxon>
        <taxon>Phenylobacterium</taxon>
    </lineage>
</organism>
<name>A0A839ZVT8_9CAUL</name>
<dbReference type="InterPro" id="IPR001482">
    <property type="entry name" value="T2SS/T4SS_dom"/>
</dbReference>
<comment type="caution">
    <text evidence="4">The sequence shown here is derived from an EMBL/GenBank/DDBJ whole genome shotgun (WGS) entry which is preliminary data.</text>
</comment>
<dbReference type="InterPro" id="IPR050921">
    <property type="entry name" value="T4SS_GSP_E_ATPase"/>
</dbReference>
<feature type="domain" description="Bacterial type II secretion system protein E" evidence="3">
    <location>
        <begin position="99"/>
        <end position="384"/>
    </location>
</feature>
<dbReference type="GO" id="GO:0016887">
    <property type="term" value="F:ATP hydrolysis activity"/>
    <property type="evidence" value="ECO:0007669"/>
    <property type="project" value="InterPro"/>
</dbReference>
<evidence type="ECO:0000259" key="3">
    <source>
        <dbReference type="Pfam" id="PF00437"/>
    </source>
</evidence>
<keyword evidence="5" id="KW-1185">Reference proteome</keyword>
<dbReference type="Pfam" id="PF00437">
    <property type="entry name" value="T2SSE"/>
    <property type="match status" value="1"/>
</dbReference>
<reference evidence="4 5" key="1">
    <citation type="submission" date="2020-08" db="EMBL/GenBank/DDBJ databases">
        <title>Genomic Encyclopedia of Type Strains, Phase IV (KMG-IV): sequencing the most valuable type-strain genomes for metagenomic binning, comparative biology and taxonomic classification.</title>
        <authorList>
            <person name="Goeker M."/>
        </authorList>
    </citation>
    <scope>NUCLEOTIDE SEQUENCE [LARGE SCALE GENOMIC DNA]</scope>
    <source>
        <strain evidence="4 5">DSM 21793</strain>
    </source>
</reference>
<dbReference type="Gene3D" id="3.40.50.300">
    <property type="entry name" value="P-loop containing nucleotide triphosphate hydrolases"/>
    <property type="match status" value="1"/>
</dbReference>
<dbReference type="Gene3D" id="3.30.450.380">
    <property type="match status" value="1"/>
</dbReference>
<evidence type="ECO:0000256" key="2">
    <source>
        <dbReference type="SAM" id="MobiDB-lite"/>
    </source>
</evidence>
<dbReference type="SUPFAM" id="SSF52540">
    <property type="entry name" value="P-loop containing nucleoside triphosphate hydrolases"/>
    <property type="match status" value="1"/>
</dbReference>
<accession>A0A839ZVT8</accession>
<dbReference type="PANTHER" id="PTHR30486:SF15">
    <property type="entry name" value="TYPE II_IV SECRETION SYSTEM ATPASE"/>
    <property type="match status" value="1"/>
</dbReference>
<feature type="region of interest" description="Disordered" evidence="2">
    <location>
        <begin position="1"/>
        <end position="27"/>
    </location>
</feature>
<proteinExistence type="inferred from homology"/>
<evidence type="ECO:0000256" key="1">
    <source>
        <dbReference type="ARBA" id="ARBA00006611"/>
    </source>
</evidence>
<dbReference type="CDD" id="cd01130">
    <property type="entry name" value="VirB11-like_ATPase"/>
    <property type="match status" value="1"/>
</dbReference>
<dbReference type="AlphaFoldDB" id="A0A839ZVT8"/>
<evidence type="ECO:0000313" key="5">
    <source>
        <dbReference type="Proteomes" id="UP000530564"/>
    </source>
</evidence>
<dbReference type="RefSeq" id="WP_183769820.1">
    <property type="nucleotide sequence ID" value="NZ_JACIDK010000001.1"/>
</dbReference>
<protein>
    <submittedName>
        <fullName evidence="4">Pilus assembly protein CpaF</fullName>
    </submittedName>
</protein>
<dbReference type="Proteomes" id="UP000530564">
    <property type="component" value="Unassembled WGS sequence"/>
</dbReference>
<comment type="similarity">
    <text evidence="1">Belongs to the GSP E family.</text>
</comment>
<dbReference type="EMBL" id="JACIDK010000001">
    <property type="protein sequence ID" value="MBB3889899.1"/>
    <property type="molecule type" value="Genomic_DNA"/>
</dbReference>